<feature type="domain" description="Integrase catalytic" evidence="1">
    <location>
        <begin position="83"/>
        <end position="197"/>
    </location>
</feature>
<dbReference type="EMBL" id="AUZZ01005128">
    <property type="protein sequence ID" value="EQD50826.1"/>
    <property type="molecule type" value="Genomic_DNA"/>
</dbReference>
<reference evidence="2" key="1">
    <citation type="submission" date="2013-08" db="EMBL/GenBank/DDBJ databases">
        <authorList>
            <person name="Mendez C."/>
            <person name="Richter M."/>
            <person name="Ferrer M."/>
            <person name="Sanchez J."/>
        </authorList>
    </citation>
    <scope>NUCLEOTIDE SEQUENCE</scope>
</reference>
<accession>T0ZR97</accession>
<protein>
    <submittedName>
        <fullName evidence="2">Transposase</fullName>
    </submittedName>
</protein>
<sequence>AGGFEALAPIPRSTEPVTDRRLLELAESLKREVPKRTAAQVAEIIGAAEGSGPSSRTIQRHFARLGLNTRPDGSPPQAFGRFEAAAPLDLWTGDALHGPVIAGRKTYLFAFIDDHSRALVGYRFGVSEDTLRLEAAFRSALAARGVPKCCYLDNGSAMVSKQLLRACASLGVRLVHSRPGRPQGRGKIERFFETVRI</sequence>
<dbReference type="InterPro" id="IPR012337">
    <property type="entry name" value="RNaseH-like_sf"/>
</dbReference>
<name>T0ZR97_9ZZZZ</name>
<dbReference type="SUPFAM" id="SSF53098">
    <property type="entry name" value="Ribonuclease H-like"/>
    <property type="match status" value="1"/>
</dbReference>
<dbReference type="Gene3D" id="3.30.420.10">
    <property type="entry name" value="Ribonuclease H-like superfamily/Ribonuclease H"/>
    <property type="match status" value="1"/>
</dbReference>
<dbReference type="AlphaFoldDB" id="T0ZR97"/>
<gene>
    <name evidence="2" type="ORF">B2A_07169</name>
</gene>
<dbReference type="PANTHER" id="PTHR35004:SF6">
    <property type="entry name" value="TRANSPOSASE"/>
    <property type="match status" value="1"/>
</dbReference>
<dbReference type="GO" id="GO:0003676">
    <property type="term" value="F:nucleic acid binding"/>
    <property type="evidence" value="ECO:0007669"/>
    <property type="project" value="InterPro"/>
</dbReference>
<evidence type="ECO:0000313" key="2">
    <source>
        <dbReference type="EMBL" id="EQD50826.1"/>
    </source>
</evidence>
<proteinExistence type="predicted"/>
<dbReference type="InterPro" id="IPR036397">
    <property type="entry name" value="RNaseH_sf"/>
</dbReference>
<dbReference type="GO" id="GO:0015074">
    <property type="term" value="P:DNA integration"/>
    <property type="evidence" value="ECO:0007669"/>
    <property type="project" value="InterPro"/>
</dbReference>
<reference evidence="2" key="2">
    <citation type="journal article" date="2014" name="ISME J.">
        <title>Microbial stratification in low pH oxic and suboxic macroscopic growths along an acid mine drainage.</title>
        <authorList>
            <person name="Mendez-Garcia C."/>
            <person name="Mesa V."/>
            <person name="Sprenger R.R."/>
            <person name="Richter M."/>
            <person name="Diez M.S."/>
            <person name="Solano J."/>
            <person name="Bargiela R."/>
            <person name="Golyshina O.V."/>
            <person name="Manteca A."/>
            <person name="Ramos J.L."/>
            <person name="Gallego J.R."/>
            <person name="Llorente I."/>
            <person name="Martins Dos Santos V.A."/>
            <person name="Jensen O.N."/>
            <person name="Pelaez A.I."/>
            <person name="Sanchez J."/>
            <person name="Ferrer M."/>
        </authorList>
    </citation>
    <scope>NUCLEOTIDE SEQUENCE</scope>
</reference>
<comment type="caution">
    <text evidence="2">The sequence shown here is derived from an EMBL/GenBank/DDBJ whole genome shotgun (WGS) entry which is preliminary data.</text>
</comment>
<feature type="non-terminal residue" evidence="2">
    <location>
        <position position="1"/>
    </location>
</feature>
<evidence type="ECO:0000259" key="1">
    <source>
        <dbReference type="PROSITE" id="PS50994"/>
    </source>
</evidence>
<dbReference type="PANTHER" id="PTHR35004">
    <property type="entry name" value="TRANSPOSASE RV3428C-RELATED"/>
    <property type="match status" value="1"/>
</dbReference>
<dbReference type="Pfam" id="PF00665">
    <property type="entry name" value="rve"/>
    <property type="match status" value="1"/>
</dbReference>
<organism evidence="2">
    <name type="scientific">mine drainage metagenome</name>
    <dbReference type="NCBI Taxonomy" id="410659"/>
    <lineage>
        <taxon>unclassified sequences</taxon>
        <taxon>metagenomes</taxon>
        <taxon>ecological metagenomes</taxon>
    </lineage>
</organism>
<feature type="non-terminal residue" evidence="2">
    <location>
        <position position="197"/>
    </location>
</feature>
<dbReference type="InterPro" id="IPR001584">
    <property type="entry name" value="Integrase_cat-core"/>
</dbReference>
<dbReference type="PROSITE" id="PS50994">
    <property type="entry name" value="INTEGRASE"/>
    <property type="match status" value="1"/>
</dbReference>